<dbReference type="Gene3D" id="1.20.1740.10">
    <property type="entry name" value="Amino acid/polyamine transporter I"/>
    <property type="match status" value="1"/>
</dbReference>
<dbReference type="VEuPathDB" id="TriTrypDB:ADEAN_001035900"/>
<dbReference type="InterPro" id="IPR004841">
    <property type="entry name" value="AA-permease/SLC12A_dom"/>
</dbReference>
<dbReference type="PANTHER" id="PTHR45826">
    <property type="entry name" value="POLYAMINE TRANSPORTER PUT1"/>
    <property type="match status" value="1"/>
</dbReference>
<dbReference type="GO" id="GO:0022857">
    <property type="term" value="F:transmembrane transporter activity"/>
    <property type="evidence" value="ECO:0007669"/>
    <property type="project" value="InterPro"/>
</dbReference>
<keyword evidence="4 7" id="KW-0812">Transmembrane</keyword>
<dbReference type="Pfam" id="PF00324">
    <property type="entry name" value="AA_permease"/>
    <property type="match status" value="1"/>
</dbReference>
<dbReference type="PANTHER" id="PTHR45826:SF2">
    <property type="entry name" value="AMINO ACID TRANSPORTER"/>
    <property type="match status" value="1"/>
</dbReference>
<feature type="transmembrane region" description="Helical" evidence="7">
    <location>
        <begin position="256"/>
        <end position="277"/>
    </location>
</feature>
<keyword evidence="3" id="KW-1003">Cell membrane</keyword>
<protein>
    <submittedName>
        <fullName evidence="9">Amino acid permease, putative</fullName>
    </submittedName>
</protein>
<evidence type="ECO:0000256" key="2">
    <source>
        <dbReference type="ARBA" id="ARBA00022448"/>
    </source>
</evidence>
<feature type="domain" description="Amino acid permease/ SLC12A" evidence="8">
    <location>
        <begin position="39"/>
        <end position="294"/>
    </location>
</feature>
<evidence type="ECO:0000256" key="7">
    <source>
        <dbReference type="SAM" id="Phobius"/>
    </source>
</evidence>
<evidence type="ECO:0000313" key="10">
    <source>
        <dbReference type="Proteomes" id="UP000515908"/>
    </source>
</evidence>
<evidence type="ECO:0000256" key="5">
    <source>
        <dbReference type="ARBA" id="ARBA00022989"/>
    </source>
</evidence>
<evidence type="ECO:0000259" key="8">
    <source>
        <dbReference type="Pfam" id="PF00324"/>
    </source>
</evidence>
<reference evidence="9 10" key="1">
    <citation type="submission" date="2020-08" db="EMBL/GenBank/DDBJ databases">
        <authorList>
            <person name="Newling K."/>
            <person name="Davey J."/>
            <person name="Forrester S."/>
        </authorList>
    </citation>
    <scope>NUCLEOTIDE SEQUENCE [LARGE SCALE GENOMIC DNA]</scope>
    <source>
        <strain evidence="10">Crithidia deanei Carvalho (ATCC PRA-265)</strain>
    </source>
</reference>
<dbReference type="OrthoDB" id="5982228at2759"/>
<feature type="transmembrane region" description="Helical" evidence="7">
    <location>
        <begin position="146"/>
        <end position="166"/>
    </location>
</feature>
<keyword evidence="5 7" id="KW-1133">Transmembrane helix</keyword>
<evidence type="ECO:0000256" key="6">
    <source>
        <dbReference type="ARBA" id="ARBA00023136"/>
    </source>
</evidence>
<dbReference type="GO" id="GO:0005886">
    <property type="term" value="C:plasma membrane"/>
    <property type="evidence" value="ECO:0007669"/>
    <property type="project" value="UniProtKB-SubCell"/>
</dbReference>
<feature type="transmembrane region" description="Helical" evidence="7">
    <location>
        <begin position="50"/>
        <end position="68"/>
    </location>
</feature>
<dbReference type="Proteomes" id="UP000515908">
    <property type="component" value="Chromosome 28"/>
</dbReference>
<keyword evidence="10" id="KW-1185">Reference proteome</keyword>
<feature type="transmembrane region" description="Helical" evidence="7">
    <location>
        <begin position="115"/>
        <end position="134"/>
    </location>
</feature>
<feature type="transmembrane region" description="Helical" evidence="7">
    <location>
        <begin position="12"/>
        <end position="30"/>
    </location>
</feature>
<evidence type="ECO:0000313" key="9">
    <source>
        <dbReference type="EMBL" id="CAD2222809.1"/>
    </source>
</evidence>
<dbReference type="EMBL" id="LR877172">
    <property type="protein sequence ID" value="CAD2222809.1"/>
    <property type="molecule type" value="Genomic_DNA"/>
</dbReference>
<dbReference type="AlphaFoldDB" id="A0A7G2CU47"/>
<evidence type="ECO:0000256" key="3">
    <source>
        <dbReference type="ARBA" id="ARBA00022475"/>
    </source>
</evidence>
<feature type="transmembrane region" description="Helical" evidence="7">
    <location>
        <begin position="283"/>
        <end position="301"/>
    </location>
</feature>
<gene>
    <name evidence="9" type="ORF">ADEAN_001035900</name>
</gene>
<comment type="subcellular location">
    <subcellularLocation>
        <location evidence="1">Cell membrane</location>
        <topology evidence="1">Multi-pass membrane protein</topology>
    </subcellularLocation>
</comment>
<proteinExistence type="predicted"/>
<feature type="transmembrane region" description="Helical" evidence="7">
    <location>
        <begin position="75"/>
        <end position="95"/>
    </location>
</feature>
<name>A0A7G2CU47_9TRYP</name>
<dbReference type="InterPro" id="IPR044566">
    <property type="entry name" value="RMV1-like"/>
</dbReference>
<sequence length="303" mass="33097">MWVKLSVHRVVYLTLVILSVFLIFTDNALYPVLFSEYVCSVAPCPTGARVGLRLLMLAATFILNLLGIEIVGISSVIITAVTVFPFVAMFVIHLFSTGFYINWASLATIPSNVQWSAFIATASWNLSGLEQAGAVAEDVRQPQHSILRALLALLGLALVTYIPPVLTGVSTTDGPLRLEEWETGFWTQVAHGVGGNGLQMIMTLSSVVSAFGLTLSALCTTSHIIAGMALTEAIPNPLRDYLARRHPRFQTHHYTITLNVALTAVFSTCLDFGPLVMLDQVLYGIRVVFIFLAFFACENFTHT</sequence>
<organism evidence="9 10">
    <name type="scientific">Angomonas deanei</name>
    <dbReference type="NCBI Taxonomy" id="59799"/>
    <lineage>
        <taxon>Eukaryota</taxon>
        <taxon>Discoba</taxon>
        <taxon>Euglenozoa</taxon>
        <taxon>Kinetoplastea</taxon>
        <taxon>Metakinetoplastina</taxon>
        <taxon>Trypanosomatida</taxon>
        <taxon>Trypanosomatidae</taxon>
        <taxon>Strigomonadinae</taxon>
        <taxon>Angomonas</taxon>
    </lineage>
</organism>
<evidence type="ECO:0000256" key="4">
    <source>
        <dbReference type="ARBA" id="ARBA00022692"/>
    </source>
</evidence>
<accession>A0A7G2CU47</accession>
<keyword evidence="6 7" id="KW-0472">Membrane</keyword>
<keyword evidence="2" id="KW-0813">Transport</keyword>
<evidence type="ECO:0000256" key="1">
    <source>
        <dbReference type="ARBA" id="ARBA00004651"/>
    </source>
</evidence>